<name>T0L5L5_COLGC</name>
<protein>
    <submittedName>
        <fullName evidence="1">Uncharacterized protein</fullName>
    </submittedName>
</protein>
<accession>T0L5L5</accession>
<dbReference type="EMBL" id="AMYD01003226">
    <property type="protein sequence ID" value="EQB46861.1"/>
    <property type="molecule type" value="Genomic_DNA"/>
</dbReference>
<reference evidence="2" key="1">
    <citation type="journal article" date="2013" name="Mol. Plant Microbe Interact.">
        <title>Global aspects of pacC regulation of pathogenicity genes in Colletotrichum gloeosporioides as revealed by transcriptome analysis.</title>
        <authorList>
            <person name="Alkan N."/>
            <person name="Meng X."/>
            <person name="Friedlander G."/>
            <person name="Reuveni E."/>
            <person name="Sukno S."/>
            <person name="Sherman A."/>
            <person name="Thon M."/>
            <person name="Fluhr R."/>
            <person name="Prusky D."/>
        </authorList>
    </citation>
    <scope>NUCLEOTIDE SEQUENCE [LARGE SCALE GENOMIC DNA]</scope>
    <source>
        <strain evidence="2">Cg-14</strain>
    </source>
</reference>
<sequence>MINQGVQVKADSVEKHLANEKLVTFLEQDIERTEDEIDDIMLVLKEVLSSGRFTFRAIYSDV</sequence>
<dbReference type="Proteomes" id="UP000015530">
    <property type="component" value="Unassembled WGS sequence"/>
</dbReference>
<comment type="caution">
    <text evidence="1">The sequence shown here is derived from an EMBL/GenBank/DDBJ whole genome shotgun (WGS) entry which is preliminary data.</text>
</comment>
<organism evidence="1 2">
    <name type="scientific">Colletotrichum gloeosporioides (strain Cg-14)</name>
    <name type="common">Anthracnose fungus</name>
    <name type="synonym">Glomerella cingulata</name>
    <dbReference type="NCBI Taxonomy" id="1237896"/>
    <lineage>
        <taxon>Eukaryota</taxon>
        <taxon>Fungi</taxon>
        <taxon>Dikarya</taxon>
        <taxon>Ascomycota</taxon>
        <taxon>Pezizomycotina</taxon>
        <taxon>Sordariomycetes</taxon>
        <taxon>Hypocreomycetidae</taxon>
        <taxon>Glomerellales</taxon>
        <taxon>Glomerellaceae</taxon>
        <taxon>Colletotrichum</taxon>
        <taxon>Colletotrichum gloeosporioides species complex</taxon>
    </lineage>
</organism>
<dbReference type="HOGENOM" id="CLU_2904054_0_0_1"/>
<evidence type="ECO:0000313" key="1">
    <source>
        <dbReference type="EMBL" id="EQB46861.1"/>
    </source>
</evidence>
<evidence type="ECO:0000313" key="2">
    <source>
        <dbReference type="Proteomes" id="UP000015530"/>
    </source>
</evidence>
<dbReference type="AlphaFoldDB" id="T0L5L5"/>
<proteinExistence type="predicted"/>
<gene>
    <name evidence="1" type="ORF">CGLO_14063</name>
</gene>